<dbReference type="SUPFAM" id="SSF53850">
    <property type="entry name" value="Periplasmic binding protein-like II"/>
    <property type="match status" value="1"/>
</dbReference>
<dbReference type="GO" id="GO:0003677">
    <property type="term" value="F:DNA binding"/>
    <property type="evidence" value="ECO:0007669"/>
    <property type="project" value="UniProtKB-KW"/>
</dbReference>
<evidence type="ECO:0000313" key="7">
    <source>
        <dbReference type="EMBL" id="SHL02555.1"/>
    </source>
</evidence>
<accession>A0A1M6X9V2</accession>
<dbReference type="InterPro" id="IPR036390">
    <property type="entry name" value="WH_DNA-bd_sf"/>
</dbReference>
<evidence type="ECO:0000313" key="9">
    <source>
        <dbReference type="Proteomes" id="UP000198940"/>
    </source>
</evidence>
<dbReference type="GO" id="GO:0003700">
    <property type="term" value="F:DNA-binding transcription factor activity"/>
    <property type="evidence" value="ECO:0007669"/>
    <property type="project" value="InterPro"/>
</dbReference>
<proteinExistence type="inferred from homology"/>
<dbReference type="PANTHER" id="PTHR30419:SF8">
    <property type="entry name" value="NITROGEN ASSIMILATION TRANSCRIPTIONAL ACTIVATOR-RELATED"/>
    <property type="match status" value="1"/>
</dbReference>
<dbReference type="PANTHER" id="PTHR30419">
    <property type="entry name" value="HTH-TYPE TRANSCRIPTIONAL REGULATOR YBHD"/>
    <property type="match status" value="1"/>
</dbReference>
<sequence length="325" mass="37441">MEIIEYFHAIFRVSPWIGVNFGQKTCEMEIRYLRLIKAIVEEGGITRAMDVLHLSQSALSYQLKEAELQVGTQLFYRRNKKLILTPVGKKLYNSAIKILTEVDRTDEEIKRMINGESGVIRVSTECYTSYHWLPAVLKKFNSEFPNVKIEIVFEATHHPVENLISGNLDIAITSNLEQTDQVDFIQLFSDEMLAVVSNGHPWAKRSFIEAEDFQDVDLIIHSLPLETVSIFRSELIPKGINPKKLIVLPLTEASIELVKANLGVIVMANWALAPYMDQSIKTIKVTSKGFQRQQYVARMKDRKYPMYFDYFIKFLREEIKLDAES</sequence>
<dbReference type="InterPro" id="IPR036388">
    <property type="entry name" value="WH-like_DNA-bd_sf"/>
</dbReference>
<dbReference type="AlphaFoldDB" id="A0A1M6X9V2"/>
<keyword evidence="3" id="KW-0238">DNA-binding</keyword>
<gene>
    <name evidence="6" type="ORF">SAMN04487891_104112</name>
    <name evidence="7" type="ORF">SAMN05216293_2490</name>
</gene>
<dbReference type="InterPro" id="IPR000847">
    <property type="entry name" value="LysR_HTH_N"/>
</dbReference>
<dbReference type="EMBL" id="FOKU01000004">
    <property type="protein sequence ID" value="SFB96740.1"/>
    <property type="molecule type" value="Genomic_DNA"/>
</dbReference>
<comment type="caution">
    <text evidence="7">The sequence shown here is derived from an EMBL/GenBank/DDBJ whole genome shotgun (WGS) entry which is preliminary data.</text>
</comment>
<dbReference type="EMBL" id="FRAT01000006">
    <property type="protein sequence ID" value="SHL02555.1"/>
    <property type="molecule type" value="Genomic_DNA"/>
</dbReference>
<dbReference type="PROSITE" id="PS50931">
    <property type="entry name" value="HTH_LYSR"/>
    <property type="match status" value="1"/>
</dbReference>
<name>A0A1M6X9V2_9FLAO</name>
<dbReference type="Pfam" id="PF03466">
    <property type="entry name" value="LysR_substrate"/>
    <property type="match status" value="1"/>
</dbReference>
<dbReference type="STRING" id="1055723.SAMN05216293_2490"/>
<dbReference type="Gene3D" id="3.40.190.10">
    <property type="entry name" value="Periplasmic binding protein-like II"/>
    <property type="match status" value="2"/>
</dbReference>
<feature type="domain" description="HTH lysR-type" evidence="5">
    <location>
        <begin position="28"/>
        <end position="85"/>
    </location>
</feature>
<dbReference type="InterPro" id="IPR005119">
    <property type="entry name" value="LysR_subst-bd"/>
</dbReference>
<evidence type="ECO:0000256" key="1">
    <source>
        <dbReference type="ARBA" id="ARBA00009437"/>
    </source>
</evidence>
<keyword evidence="2" id="KW-0805">Transcription regulation</keyword>
<evidence type="ECO:0000256" key="3">
    <source>
        <dbReference type="ARBA" id="ARBA00023125"/>
    </source>
</evidence>
<dbReference type="Proteomes" id="UP000184031">
    <property type="component" value="Unassembled WGS sequence"/>
</dbReference>
<dbReference type="SUPFAM" id="SSF46785">
    <property type="entry name" value="Winged helix' DNA-binding domain"/>
    <property type="match status" value="1"/>
</dbReference>
<dbReference type="InterPro" id="IPR050950">
    <property type="entry name" value="HTH-type_LysR_regulators"/>
</dbReference>
<evidence type="ECO:0000313" key="6">
    <source>
        <dbReference type="EMBL" id="SFB96740.1"/>
    </source>
</evidence>
<reference evidence="7 8" key="1">
    <citation type="submission" date="2016-11" db="EMBL/GenBank/DDBJ databases">
        <authorList>
            <person name="Varghese N."/>
            <person name="Submissions S."/>
        </authorList>
    </citation>
    <scope>NUCLEOTIDE SEQUENCE [LARGE SCALE GENOMIC DNA]</scope>
    <source>
        <strain evidence="7 8">CGMCC 1.12174</strain>
        <strain evidence="6 9">DSM 26351</strain>
    </source>
</reference>
<dbReference type="GO" id="GO:0005829">
    <property type="term" value="C:cytosol"/>
    <property type="evidence" value="ECO:0007669"/>
    <property type="project" value="TreeGrafter"/>
</dbReference>
<keyword evidence="9" id="KW-1185">Reference proteome</keyword>
<dbReference type="Pfam" id="PF00126">
    <property type="entry name" value="HTH_1"/>
    <property type="match status" value="1"/>
</dbReference>
<evidence type="ECO:0000313" key="8">
    <source>
        <dbReference type="Proteomes" id="UP000184031"/>
    </source>
</evidence>
<organism evidence="7 8">
    <name type="scientific">Flagellimonas taeanensis</name>
    <dbReference type="NCBI Taxonomy" id="1005926"/>
    <lineage>
        <taxon>Bacteria</taxon>
        <taxon>Pseudomonadati</taxon>
        <taxon>Bacteroidota</taxon>
        <taxon>Flavobacteriia</taxon>
        <taxon>Flavobacteriales</taxon>
        <taxon>Flavobacteriaceae</taxon>
        <taxon>Flagellimonas</taxon>
    </lineage>
</organism>
<evidence type="ECO:0000259" key="5">
    <source>
        <dbReference type="PROSITE" id="PS50931"/>
    </source>
</evidence>
<keyword evidence="4" id="KW-0804">Transcription</keyword>
<dbReference type="Proteomes" id="UP000198940">
    <property type="component" value="Unassembled WGS sequence"/>
</dbReference>
<protein>
    <submittedName>
        <fullName evidence="6">LysR family transcriptional regulator, regulator for metE and metH</fullName>
    </submittedName>
    <submittedName>
        <fullName evidence="7">Transcriptional regulator, LysR family</fullName>
    </submittedName>
</protein>
<dbReference type="Gene3D" id="1.10.10.10">
    <property type="entry name" value="Winged helix-like DNA-binding domain superfamily/Winged helix DNA-binding domain"/>
    <property type="match status" value="1"/>
</dbReference>
<comment type="similarity">
    <text evidence="1">Belongs to the LysR transcriptional regulatory family.</text>
</comment>
<evidence type="ECO:0000256" key="2">
    <source>
        <dbReference type="ARBA" id="ARBA00023015"/>
    </source>
</evidence>
<evidence type="ECO:0000256" key="4">
    <source>
        <dbReference type="ARBA" id="ARBA00023163"/>
    </source>
</evidence>